<dbReference type="EMBL" id="JAYMGO010000003">
    <property type="protein sequence ID" value="KAL1276930.1"/>
    <property type="molecule type" value="Genomic_DNA"/>
</dbReference>
<name>A0ABR3NIW0_9TELE</name>
<organism evidence="1 2">
    <name type="scientific">Cirrhinus molitorella</name>
    <name type="common">mud carp</name>
    <dbReference type="NCBI Taxonomy" id="172907"/>
    <lineage>
        <taxon>Eukaryota</taxon>
        <taxon>Metazoa</taxon>
        <taxon>Chordata</taxon>
        <taxon>Craniata</taxon>
        <taxon>Vertebrata</taxon>
        <taxon>Euteleostomi</taxon>
        <taxon>Actinopterygii</taxon>
        <taxon>Neopterygii</taxon>
        <taxon>Teleostei</taxon>
        <taxon>Ostariophysi</taxon>
        <taxon>Cypriniformes</taxon>
        <taxon>Cyprinidae</taxon>
        <taxon>Labeoninae</taxon>
        <taxon>Labeonini</taxon>
        <taxon>Cirrhinus</taxon>
    </lineage>
</organism>
<protein>
    <submittedName>
        <fullName evidence="1">Uncharacterized protein</fullName>
    </submittedName>
</protein>
<proteinExistence type="predicted"/>
<comment type="caution">
    <text evidence="1">The sequence shown here is derived from an EMBL/GenBank/DDBJ whole genome shotgun (WGS) entry which is preliminary data.</text>
</comment>
<sequence length="158" mass="17865">MEKTWKYNDRSNSRRRALRLVSELIDNEQNREGEDNVEFSVCVDDSGESDMEISDNESDHQNIEDDVENREVHEETAASVEDQFDLGEPCSEKDLQNSLADWAVEFGISLIALSALLTILKVHHSSLPMDGRTLLKTKTRYSISSIAGGVFHSELSEF</sequence>
<evidence type="ECO:0000313" key="1">
    <source>
        <dbReference type="EMBL" id="KAL1276930.1"/>
    </source>
</evidence>
<reference evidence="1 2" key="1">
    <citation type="submission" date="2023-09" db="EMBL/GenBank/DDBJ databases">
        <authorList>
            <person name="Wang M."/>
        </authorList>
    </citation>
    <scope>NUCLEOTIDE SEQUENCE [LARGE SCALE GENOMIC DNA]</scope>
    <source>
        <strain evidence="1">GT-2023</strain>
        <tissue evidence="1">Liver</tissue>
    </source>
</reference>
<gene>
    <name evidence="1" type="ORF">QQF64_023603</name>
</gene>
<dbReference type="Proteomes" id="UP001558613">
    <property type="component" value="Unassembled WGS sequence"/>
</dbReference>
<keyword evidence="2" id="KW-1185">Reference proteome</keyword>
<accession>A0ABR3NIW0</accession>
<evidence type="ECO:0000313" key="2">
    <source>
        <dbReference type="Proteomes" id="UP001558613"/>
    </source>
</evidence>